<feature type="transmembrane region" description="Helical" evidence="7">
    <location>
        <begin position="227"/>
        <end position="246"/>
    </location>
</feature>
<organism evidence="8 9">
    <name type="scientific">Pseudonocardia xishanensis</name>
    <dbReference type="NCBI Taxonomy" id="630995"/>
    <lineage>
        <taxon>Bacteria</taxon>
        <taxon>Bacillati</taxon>
        <taxon>Actinomycetota</taxon>
        <taxon>Actinomycetes</taxon>
        <taxon>Pseudonocardiales</taxon>
        <taxon>Pseudonocardiaceae</taxon>
        <taxon>Pseudonocardia</taxon>
    </lineage>
</organism>
<protein>
    <submittedName>
        <fullName evidence="8">Branched-chain amino acid ABC transporter permease</fullName>
    </submittedName>
</protein>
<evidence type="ECO:0000256" key="6">
    <source>
        <dbReference type="SAM" id="MobiDB-lite"/>
    </source>
</evidence>
<dbReference type="InterPro" id="IPR043428">
    <property type="entry name" value="LivM-like"/>
</dbReference>
<feature type="transmembrane region" description="Helical" evidence="7">
    <location>
        <begin position="6"/>
        <end position="25"/>
    </location>
</feature>
<feature type="transmembrane region" description="Helical" evidence="7">
    <location>
        <begin position="60"/>
        <end position="80"/>
    </location>
</feature>
<dbReference type="RefSeq" id="WP_345420985.1">
    <property type="nucleotide sequence ID" value="NZ_BAABGT010000061.1"/>
</dbReference>
<feature type="region of interest" description="Disordered" evidence="6">
    <location>
        <begin position="276"/>
        <end position="306"/>
    </location>
</feature>
<keyword evidence="5 7" id="KW-0472">Membrane</keyword>
<dbReference type="CDD" id="cd06581">
    <property type="entry name" value="TM_PBP1_LivM_like"/>
    <property type="match status" value="1"/>
</dbReference>
<dbReference type="Proteomes" id="UP001501598">
    <property type="component" value="Unassembled WGS sequence"/>
</dbReference>
<comment type="caution">
    <text evidence="8">The sequence shown here is derived from an EMBL/GenBank/DDBJ whole genome shotgun (WGS) entry which is preliminary data.</text>
</comment>
<feature type="transmembrane region" description="Helical" evidence="7">
    <location>
        <begin position="252"/>
        <end position="270"/>
    </location>
</feature>
<feature type="transmembrane region" description="Helical" evidence="7">
    <location>
        <begin position="175"/>
        <end position="197"/>
    </location>
</feature>
<sequence length="306" mass="31902">MIDLFAANEGVIAGALVFALLAYSLQVALRAGVFSFAGFAAYGIGAYGSGFLLLEGWNEVGAILVVLVGVALLGWLFAVLLTRLKSLYLAMATLALVLLVQSAALAAEPVTGGALGMYGVPPVVDTLTTLVVTAAVLVGVLLTQRGRPGRRLLALRTDEALAEAMGIDVRRRQRVAFVWSTVLGGIAGICQLSLVGVFTPEDVGFPVIVTTLTVLVLGGTWHWAGPIVGAVLTAFLPFWLAAVGDWRPVVEALVTVLVVIFLPGGLVSLVQRGGGALRGRGRRSKPPEPVEPAAVTPAEMRTEAVR</sequence>
<feature type="transmembrane region" description="Helical" evidence="7">
    <location>
        <begin position="203"/>
        <end position="220"/>
    </location>
</feature>
<keyword evidence="2" id="KW-1003">Cell membrane</keyword>
<evidence type="ECO:0000256" key="3">
    <source>
        <dbReference type="ARBA" id="ARBA00022692"/>
    </source>
</evidence>
<gene>
    <name evidence="8" type="ORF">GCM10023175_41460</name>
</gene>
<keyword evidence="4 7" id="KW-1133">Transmembrane helix</keyword>
<evidence type="ECO:0000256" key="2">
    <source>
        <dbReference type="ARBA" id="ARBA00022475"/>
    </source>
</evidence>
<dbReference type="PANTHER" id="PTHR30482:SF17">
    <property type="entry name" value="ABC TRANSPORTER ATP-BINDING PROTEIN"/>
    <property type="match status" value="1"/>
</dbReference>
<feature type="transmembrane region" description="Helical" evidence="7">
    <location>
        <begin position="32"/>
        <end position="54"/>
    </location>
</feature>
<dbReference type="PANTHER" id="PTHR30482">
    <property type="entry name" value="HIGH-AFFINITY BRANCHED-CHAIN AMINO ACID TRANSPORT SYSTEM PERMEASE"/>
    <property type="match status" value="1"/>
</dbReference>
<accession>A0ABP8RWV5</accession>
<dbReference type="EMBL" id="BAABGT010000061">
    <property type="protein sequence ID" value="GAA4550771.1"/>
    <property type="molecule type" value="Genomic_DNA"/>
</dbReference>
<name>A0ABP8RWV5_9PSEU</name>
<evidence type="ECO:0000256" key="7">
    <source>
        <dbReference type="SAM" id="Phobius"/>
    </source>
</evidence>
<evidence type="ECO:0000313" key="9">
    <source>
        <dbReference type="Proteomes" id="UP001501598"/>
    </source>
</evidence>
<proteinExistence type="predicted"/>
<reference evidence="9" key="1">
    <citation type="journal article" date="2019" name="Int. J. Syst. Evol. Microbiol.">
        <title>The Global Catalogue of Microorganisms (GCM) 10K type strain sequencing project: providing services to taxonomists for standard genome sequencing and annotation.</title>
        <authorList>
            <consortium name="The Broad Institute Genomics Platform"/>
            <consortium name="The Broad Institute Genome Sequencing Center for Infectious Disease"/>
            <person name="Wu L."/>
            <person name="Ma J."/>
        </authorList>
    </citation>
    <scope>NUCLEOTIDE SEQUENCE [LARGE SCALE GENOMIC DNA]</scope>
    <source>
        <strain evidence="9">JCM 17906</strain>
    </source>
</reference>
<evidence type="ECO:0000256" key="5">
    <source>
        <dbReference type="ARBA" id="ARBA00023136"/>
    </source>
</evidence>
<evidence type="ECO:0000256" key="1">
    <source>
        <dbReference type="ARBA" id="ARBA00004651"/>
    </source>
</evidence>
<keyword evidence="3 7" id="KW-0812">Transmembrane</keyword>
<dbReference type="Pfam" id="PF02653">
    <property type="entry name" value="BPD_transp_2"/>
    <property type="match status" value="1"/>
</dbReference>
<feature type="transmembrane region" description="Helical" evidence="7">
    <location>
        <begin position="127"/>
        <end position="143"/>
    </location>
</feature>
<comment type="subcellular location">
    <subcellularLocation>
        <location evidence="1">Cell membrane</location>
        <topology evidence="1">Multi-pass membrane protein</topology>
    </subcellularLocation>
</comment>
<keyword evidence="9" id="KW-1185">Reference proteome</keyword>
<evidence type="ECO:0000256" key="4">
    <source>
        <dbReference type="ARBA" id="ARBA00022989"/>
    </source>
</evidence>
<dbReference type="InterPro" id="IPR001851">
    <property type="entry name" value="ABC_transp_permease"/>
</dbReference>
<feature type="transmembrane region" description="Helical" evidence="7">
    <location>
        <begin position="87"/>
        <end position="107"/>
    </location>
</feature>
<evidence type="ECO:0000313" key="8">
    <source>
        <dbReference type="EMBL" id="GAA4550771.1"/>
    </source>
</evidence>